<dbReference type="Proteomes" id="UP000030706">
    <property type="component" value="Unassembled WGS sequence"/>
</dbReference>
<reference evidence="1 2" key="1">
    <citation type="journal article" date="2014" name="BMC Genomics">
        <title>Genome sequencing of four Aureobasidium pullulans varieties: biotechnological potential, stress tolerance, and description of new species.</title>
        <authorList>
            <person name="Gostin Ar C."/>
            <person name="Ohm R.A."/>
            <person name="Kogej T."/>
            <person name="Sonjak S."/>
            <person name="Turk M."/>
            <person name="Zajc J."/>
            <person name="Zalar P."/>
            <person name="Grube M."/>
            <person name="Sun H."/>
            <person name="Han J."/>
            <person name="Sharma A."/>
            <person name="Chiniquy J."/>
            <person name="Ngan C.Y."/>
            <person name="Lipzen A."/>
            <person name="Barry K."/>
            <person name="Grigoriev I.V."/>
            <person name="Gunde-Cimerman N."/>
        </authorList>
    </citation>
    <scope>NUCLEOTIDE SEQUENCE [LARGE SCALE GENOMIC DNA]</scope>
    <source>
        <strain evidence="1 2">EXF-150</strain>
    </source>
</reference>
<organism evidence="1 2">
    <name type="scientific">Aureobasidium pullulans EXF-150</name>
    <dbReference type="NCBI Taxonomy" id="1043002"/>
    <lineage>
        <taxon>Eukaryota</taxon>
        <taxon>Fungi</taxon>
        <taxon>Dikarya</taxon>
        <taxon>Ascomycota</taxon>
        <taxon>Pezizomycotina</taxon>
        <taxon>Dothideomycetes</taxon>
        <taxon>Dothideomycetidae</taxon>
        <taxon>Dothideales</taxon>
        <taxon>Saccotheciaceae</taxon>
        <taxon>Aureobasidium</taxon>
    </lineage>
</organism>
<proteinExistence type="predicted"/>
<dbReference type="EMBL" id="KL585026">
    <property type="protein sequence ID" value="KEQ78404.1"/>
    <property type="molecule type" value="Genomic_DNA"/>
</dbReference>
<accession>A0A074X3P4</accession>
<keyword evidence="2" id="KW-1185">Reference proteome</keyword>
<dbReference type="RefSeq" id="XP_029754591.1">
    <property type="nucleotide sequence ID" value="XM_029907443.1"/>
</dbReference>
<name>A0A074X3P4_AURPU</name>
<dbReference type="HOGENOM" id="CLU_1042011_0_0_1"/>
<evidence type="ECO:0000313" key="1">
    <source>
        <dbReference type="EMBL" id="KEQ78404.1"/>
    </source>
</evidence>
<dbReference type="GeneID" id="40749749"/>
<sequence length="267" mass="30624">MDLPIKSSISQIGETQWLIGHDHICELQDFSSLKDNILYRRRDPFGRTFQVRCTSSIPATILISVQPFYSAGASTAVWEFAGLIWKVRSWAPDIEDEAQTISFVKDTFPTISVPEIICHWTEVSGKRYFRTMKRAPGETSDDPWGKLPDSEHKTVASDITDYTLLMADVRRDALENVARIGVTNASIQPDSWHLPTFRLRIDEATRYFQPFKMIFPKWWINYKARVHAVQRMGLEEEVATSIRDRRMAVLEESQSYFGVIAKSSVGQ</sequence>
<dbReference type="AlphaFoldDB" id="A0A074X3P4"/>
<evidence type="ECO:0000313" key="2">
    <source>
        <dbReference type="Proteomes" id="UP000030706"/>
    </source>
</evidence>
<protein>
    <submittedName>
        <fullName evidence="1">Uncharacterized protein</fullName>
    </submittedName>
</protein>
<gene>
    <name evidence="1" type="ORF">M438DRAFT_360538</name>
</gene>